<comment type="caution">
    <text evidence="2">The sequence shown here is derived from an EMBL/GenBank/DDBJ whole genome shotgun (WGS) entry which is preliminary data.</text>
</comment>
<evidence type="ECO:0000313" key="2">
    <source>
        <dbReference type="EMBL" id="OUI96898.1"/>
    </source>
</evidence>
<evidence type="ECO:0000259" key="1">
    <source>
        <dbReference type="Pfam" id="PF01738"/>
    </source>
</evidence>
<dbReference type="SUPFAM" id="SSF53474">
    <property type="entry name" value="alpha/beta-Hydrolases"/>
    <property type="match status" value="1"/>
</dbReference>
<sequence>MGHMKTLTAADGHVFSAYEAGSPEQPYTLVVVQEIFGVNAHMRRVCDDFAERGFHVICPALFDRAEPGIELDYDTAGREKGLALRAQIALEDSLQDIYACAEALGHAGGHTKRKIGIIGYCWGGTLAWVAATQSKRFDAAVCWYGGGIAARRDETPNCPVEMHFGGEDHSIPHMDVLAIRDAQPGVEIFVYDDAGHGFGCADRASFNQEAYMLAQQRSVAFLESHLQG</sequence>
<dbReference type="GO" id="GO:0016787">
    <property type="term" value="F:hydrolase activity"/>
    <property type="evidence" value="ECO:0007669"/>
    <property type="project" value="InterPro"/>
</dbReference>
<dbReference type="AlphaFoldDB" id="A0A252AYY8"/>
<dbReference type="PANTHER" id="PTHR46623">
    <property type="entry name" value="CARBOXYMETHYLENEBUTENOLIDASE-RELATED"/>
    <property type="match status" value="1"/>
</dbReference>
<feature type="domain" description="Dienelactone hydrolase" evidence="1">
    <location>
        <begin position="17"/>
        <end position="225"/>
    </location>
</feature>
<proteinExistence type="predicted"/>
<name>A0A252AYY8_9PROT</name>
<dbReference type="Gene3D" id="3.40.50.1820">
    <property type="entry name" value="alpha/beta hydrolase"/>
    <property type="match status" value="1"/>
</dbReference>
<evidence type="ECO:0000313" key="3">
    <source>
        <dbReference type="Proteomes" id="UP000194641"/>
    </source>
</evidence>
<protein>
    <submittedName>
        <fullName evidence="2">Carboxymethylenebutenolidase</fullName>
    </submittedName>
</protein>
<organism evidence="2 3">
    <name type="scientific">Acetobacter indonesiensis</name>
    <dbReference type="NCBI Taxonomy" id="104101"/>
    <lineage>
        <taxon>Bacteria</taxon>
        <taxon>Pseudomonadati</taxon>
        <taxon>Pseudomonadota</taxon>
        <taxon>Alphaproteobacteria</taxon>
        <taxon>Acetobacterales</taxon>
        <taxon>Acetobacteraceae</taxon>
        <taxon>Acetobacter</taxon>
    </lineage>
</organism>
<dbReference type="Pfam" id="PF01738">
    <property type="entry name" value="DLH"/>
    <property type="match status" value="1"/>
</dbReference>
<dbReference type="RefSeq" id="WP_086658621.1">
    <property type="nucleotide sequence ID" value="NZ_JBJJWX010000004.1"/>
</dbReference>
<dbReference type="InterPro" id="IPR002925">
    <property type="entry name" value="Dienelactn_hydro"/>
</dbReference>
<reference evidence="3" key="1">
    <citation type="submission" date="2014-06" db="EMBL/GenBank/DDBJ databases">
        <authorList>
            <person name="Winans N.J."/>
            <person name="Newell P.D."/>
            <person name="Douglas A.E."/>
        </authorList>
    </citation>
    <scope>NUCLEOTIDE SEQUENCE [LARGE SCALE GENOMIC DNA]</scope>
</reference>
<dbReference type="PANTHER" id="PTHR46623:SF6">
    <property type="entry name" value="ALPHA_BETA-HYDROLASES SUPERFAMILY PROTEIN"/>
    <property type="match status" value="1"/>
</dbReference>
<dbReference type="Proteomes" id="UP000194641">
    <property type="component" value="Unassembled WGS sequence"/>
</dbReference>
<dbReference type="InterPro" id="IPR029058">
    <property type="entry name" value="AB_hydrolase_fold"/>
</dbReference>
<dbReference type="EMBL" id="JOPA01000002">
    <property type="protein sequence ID" value="OUI96898.1"/>
    <property type="molecule type" value="Genomic_DNA"/>
</dbReference>
<dbReference type="InterPro" id="IPR051049">
    <property type="entry name" value="Dienelactone_hydrolase-like"/>
</dbReference>
<gene>
    <name evidence="2" type="ORF">HK17_06585</name>
</gene>
<accession>A0A252AYY8</accession>